<dbReference type="SUPFAM" id="SSF55021">
    <property type="entry name" value="ACT-like"/>
    <property type="match status" value="1"/>
</dbReference>
<evidence type="ECO:0000259" key="1">
    <source>
        <dbReference type="SMART" id="SM00930"/>
    </source>
</evidence>
<proteinExistence type="predicted"/>
<reference evidence="2" key="1">
    <citation type="journal article" date="2015" name="Nature">
        <title>Complex archaea that bridge the gap between prokaryotes and eukaryotes.</title>
        <authorList>
            <person name="Spang A."/>
            <person name="Saw J.H."/>
            <person name="Jorgensen S.L."/>
            <person name="Zaremba-Niedzwiedzka K."/>
            <person name="Martijn J."/>
            <person name="Lind A.E."/>
            <person name="van Eijk R."/>
            <person name="Schleper C."/>
            <person name="Guy L."/>
            <person name="Ettema T.J."/>
        </authorList>
    </citation>
    <scope>NUCLEOTIDE SEQUENCE</scope>
</reference>
<organism evidence="2">
    <name type="scientific">marine sediment metagenome</name>
    <dbReference type="NCBI Taxonomy" id="412755"/>
    <lineage>
        <taxon>unclassified sequences</taxon>
        <taxon>metagenomes</taxon>
        <taxon>ecological metagenomes</taxon>
    </lineage>
</organism>
<gene>
    <name evidence="2" type="ORF">LCGC14_2017740</name>
</gene>
<comment type="caution">
    <text evidence="2">The sequence shown here is derived from an EMBL/GenBank/DDBJ whole genome shotgun (WGS) entry which is preliminary data.</text>
</comment>
<protein>
    <recommendedName>
        <fullName evidence="1">NIL domain-containing protein</fullName>
    </recommendedName>
</protein>
<accession>A0A0F9HBR3</accession>
<dbReference type="AlphaFoldDB" id="A0A0F9HBR3"/>
<dbReference type="InterPro" id="IPR018449">
    <property type="entry name" value="NIL_domain"/>
</dbReference>
<dbReference type="SMART" id="SM00930">
    <property type="entry name" value="NIL"/>
    <property type="match status" value="1"/>
</dbReference>
<evidence type="ECO:0000313" key="2">
    <source>
        <dbReference type="EMBL" id="KKL79145.1"/>
    </source>
</evidence>
<sequence>MASIKVHLTFAEELIKEPVIYNLGKNFDVVTNIRRANVDSKLGWVDLEITGDEDEIKAGIKYVESTGVDVDLIEGDIVEA</sequence>
<name>A0A0F9HBR3_9ZZZZ</name>
<dbReference type="InterPro" id="IPR045865">
    <property type="entry name" value="ACT-like_dom_sf"/>
</dbReference>
<feature type="domain" description="NIL" evidence="1">
    <location>
        <begin position="2"/>
        <end position="73"/>
    </location>
</feature>
<dbReference type="EMBL" id="LAZR01023252">
    <property type="protein sequence ID" value="KKL79145.1"/>
    <property type="molecule type" value="Genomic_DNA"/>
</dbReference>
<dbReference type="Gene3D" id="3.30.70.260">
    <property type="match status" value="1"/>
</dbReference>
<dbReference type="Pfam" id="PF09383">
    <property type="entry name" value="NIL"/>
    <property type="match status" value="1"/>
</dbReference>